<keyword evidence="1" id="KW-1133">Transmembrane helix</keyword>
<feature type="transmembrane region" description="Helical" evidence="1">
    <location>
        <begin position="131"/>
        <end position="148"/>
    </location>
</feature>
<name>A0A5B0X011_9GAMM</name>
<proteinExistence type="predicted"/>
<protein>
    <submittedName>
        <fullName evidence="2">DUF1109 domain-containing protein</fullName>
    </submittedName>
</protein>
<evidence type="ECO:0000313" key="2">
    <source>
        <dbReference type="EMBL" id="KAA1191928.1"/>
    </source>
</evidence>
<feature type="transmembrane region" description="Helical" evidence="1">
    <location>
        <begin position="95"/>
        <end position="119"/>
    </location>
</feature>
<keyword evidence="1" id="KW-0472">Membrane</keyword>
<feature type="transmembrane region" description="Helical" evidence="1">
    <location>
        <begin position="64"/>
        <end position="83"/>
    </location>
</feature>
<dbReference type="InterPro" id="IPR009495">
    <property type="entry name" value="NrsF"/>
</dbReference>
<reference evidence="2 3" key="1">
    <citation type="submission" date="2019-09" db="EMBL/GenBank/DDBJ databases">
        <authorList>
            <person name="Chen X.-Y."/>
        </authorList>
    </citation>
    <scope>NUCLEOTIDE SEQUENCE [LARGE SCALE GENOMIC DNA]</scope>
    <source>
        <strain evidence="2 3">NY5</strain>
    </source>
</reference>
<evidence type="ECO:0000313" key="3">
    <source>
        <dbReference type="Proteomes" id="UP000323708"/>
    </source>
</evidence>
<dbReference type="AlphaFoldDB" id="A0A5B0X011"/>
<feature type="transmembrane region" description="Helical" evidence="1">
    <location>
        <begin position="155"/>
        <end position="175"/>
    </location>
</feature>
<organism evidence="2 3">
    <name type="scientific">Pseudohalioglobus sediminis</name>
    <dbReference type="NCBI Taxonomy" id="2606449"/>
    <lineage>
        <taxon>Bacteria</taxon>
        <taxon>Pseudomonadati</taxon>
        <taxon>Pseudomonadota</taxon>
        <taxon>Gammaproteobacteria</taxon>
        <taxon>Cellvibrionales</taxon>
        <taxon>Halieaceae</taxon>
        <taxon>Pseudohalioglobus</taxon>
    </lineage>
</organism>
<evidence type="ECO:0000256" key="1">
    <source>
        <dbReference type="SAM" id="Phobius"/>
    </source>
</evidence>
<dbReference type="Pfam" id="PF06532">
    <property type="entry name" value="NrsF"/>
    <property type="match status" value="1"/>
</dbReference>
<comment type="caution">
    <text evidence="2">The sequence shown here is derived from an EMBL/GenBank/DDBJ whole genome shotgun (WGS) entry which is preliminary data.</text>
</comment>
<keyword evidence="1" id="KW-0812">Transmembrane</keyword>
<sequence>MNERDMLIDRLADDLQPVRSVGPRLGRGTLLWLTLSAVYVAVMTALIGPLRPGAMEQLVTHPRFLAECLAGVLAIAVLARVGFRSAIPGALSRRALAIAAGLTLLWLLNYVVGFVSPALEPSMLGKRPHCYLETLVLGLPPALAAVYWQHKLFPLRPLLSAALIGLAAGLLPALYMQIACMYAPGHILMWHILPGVLVACLAPLALVPGLLRRG</sequence>
<dbReference type="RefSeq" id="WP_149611364.1">
    <property type="nucleotide sequence ID" value="NZ_VTUX01000004.1"/>
</dbReference>
<keyword evidence="3" id="KW-1185">Reference proteome</keyword>
<feature type="transmembrane region" description="Helical" evidence="1">
    <location>
        <begin position="29"/>
        <end position="52"/>
    </location>
</feature>
<accession>A0A5B0X011</accession>
<dbReference type="Proteomes" id="UP000323708">
    <property type="component" value="Unassembled WGS sequence"/>
</dbReference>
<feature type="transmembrane region" description="Helical" evidence="1">
    <location>
        <begin position="187"/>
        <end position="211"/>
    </location>
</feature>
<dbReference type="EMBL" id="VTUX01000004">
    <property type="protein sequence ID" value="KAA1191928.1"/>
    <property type="molecule type" value="Genomic_DNA"/>
</dbReference>
<gene>
    <name evidence="2" type="ORF">F0M18_10400</name>
</gene>